<evidence type="ECO:0000259" key="1">
    <source>
        <dbReference type="Pfam" id="PF12706"/>
    </source>
</evidence>
<dbReference type="Proteomes" id="UP000308707">
    <property type="component" value="Unassembled WGS sequence"/>
</dbReference>
<organism evidence="2 3">
    <name type="scientific">Luteimonas gilva</name>
    <dbReference type="NCBI Taxonomy" id="2572684"/>
    <lineage>
        <taxon>Bacteria</taxon>
        <taxon>Pseudomonadati</taxon>
        <taxon>Pseudomonadota</taxon>
        <taxon>Gammaproteobacteria</taxon>
        <taxon>Lysobacterales</taxon>
        <taxon>Lysobacteraceae</taxon>
        <taxon>Luteimonas</taxon>
    </lineage>
</organism>
<sequence>MTTATLSSCTTTAHYADSPQYRDGAFRNPVQPKMRGNAFVMTWRFLFGKPKDTVPTAPLPVTAITPDILRATPDGSLFRLGHSTVLLKLGDAFWLTDPVFSRRASPMQWAGPERFHPPPISIAELPPIEGVILSHDHYDHLDKAAILELTPKTKYFLTPLGVGDLLVEWGVPADKVLQLDWWDSIPVGGMRFTATPAQHFSGRAPFAENPTLWASWVIEGAGLRVFFSGDTGYFDGFKAIGDKFGPFDLTLVECGAYNQDWPDVHMQPEQTLQAHLDLRGKRLMPVHNGTFDLAFHGWREPMDRITALAAAHGVEIATPAIGQPLSVRESAATAAWWRTAR</sequence>
<name>A0A4U5JNR3_9GAMM</name>
<keyword evidence="3" id="KW-1185">Reference proteome</keyword>
<dbReference type="Gene3D" id="3.60.15.10">
    <property type="entry name" value="Ribonuclease Z/Hydroxyacylglutathione hydrolase-like"/>
    <property type="match status" value="1"/>
</dbReference>
<proteinExistence type="predicted"/>
<dbReference type="GO" id="GO:0016787">
    <property type="term" value="F:hydrolase activity"/>
    <property type="evidence" value="ECO:0007669"/>
    <property type="project" value="UniProtKB-KW"/>
</dbReference>
<dbReference type="InterPro" id="IPR036866">
    <property type="entry name" value="RibonucZ/Hydroxyglut_hydro"/>
</dbReference>
<gene>
    <name evidence="2" type="ORF">FCE95_08430</name>
</gene>
<dbReference type="PANTHER" id="PTHR15032:SF4">
    <property type="entry name" value="N-ACYL-PHOSPHATIDYLETHANOLAMINE-HYDROLYZING PHOSPHOLIPASE D"/>
    <property type="match status" value="1"/>
</dbReference>
<dbReference type="EMBL" id="SZUA01000002">
    <property type="protein sequence ID" value="TKR30161.1"/>
    <property type="molecule type" value="Genomic_DNA"/>
</dbReference>
<comment type="caution">
    <text evidence="2">The sequence shown here is derived from an EMBL/GenBank/DDBJ whole genome shotgun (WGS) entry which is preliminary data.</text>
</comment>
<dbReference type="Pfam" id="PF12706">
    <property type="entry name" value="Lactamase_B_2"/>
    <property type="match status" value="1"/>
</dbReference>
<dbReference type="PANTHER" id="PTHR15032">
    <property type="entry name" value="N-ACYL-PHOSPHATIDYLETHANOLAMINE-HYDROLYZING PHOSPHOLIPASE D"/>
    <property type="match status" value="1"/>
</dbReference>
<protein>
    <submittedName>
        <fullName evidence="2">Hydrolase</fullName>
    </submittedName>
</protein>
<dbReference type="InterPro" id="IPR001279">
    <property type="entry name" value="Metallo-B-lactamas"/>
</dbReference>
<reference evidence="2 3" key="1">
    <citation type="submission" date="2019-04" db="EMBL/GenBank/DDBJ databases">
        <title>Reference strain of H23.</title>
        <authorList>
            <person name="Luo X."/>
        </authorList>
    </citation>
    <scope>NUCLEOTIDE SEQUENCE [LARGE SCALE GENOMIC DNA]</scope>
    <source>
        <strain evidence="2 3">H23</strain>
    </source>
</reference>
<dbReference type="SUPFAM" id="SSF56281">
    <property type="entry name" value="Metallo-hydrolase/oxidoreductase"/>
    <property type="match status" value="1"/>
</dbReference>
<evidence type="ECO:0000313" key="3">
    <source>
        <dbReference type="Proteomes" id="UP000308707"/>
    </source>
</evidence>
<keyword evidence="2" id="KW-0378">Hydrolase</keyword>
<dbReference type="GO" id="GO:0005737">
    <property type="term" value="C:cytoplasm"/>
    <property type="evidence" value="ECO:0007669"/>
    <property type="project" value="TreeGrafter"/>
</dbReference>
<dbReference type="RefSeq" id="WP_137266590.1">
    <property type="nucleotide sequence ID" value="NZ_SZUA01000002.1"/>
</dbReference>
<feature type="domain" description="Metallo-beta-lactamase" evidence="1">
    <location>
        <begin position="95"/>
        <end position="287"/>
    </location>
</feature>
<dbReference type="OrthoDB" id="9805728at2"/>
<evidence type="ECO:0000313" key="2">
    <source>
        <dbReference type="EMBL" id="TKR30161.1"/>
    </source>
</evidence>
<accession>A0A4U5JNR3</accession>
<dbReference type="AlphaFoldDB" id="A0A4U5JNR3"/>